<dbReference type="InterPro" id="IPR036188">
    <property type="entry name" value="FAD/NAD-bd_sf"/>
</dbReference>
<name>A0A1H9QIV4_9MICO</name>
<evidence type="ECO:0000259" key="2">
    <source>
        <dbReference type="Pfam" id="PF01494"/>
    </source>
</evidence>
<dbReference type="PANTHER" id="PTHR43476:SF3">
    <property type="entry name" value="FAD-BINDING MONOOXYGENASE"/>
    <property type="match status" value="1"/>
</dbReference>
<dbReference type="STRING" id="587636.SAMN05216199_0642"/>
<organism evidence="3 4">
    <name type="scientific">Pedococcus cremeus</name>
    <dbReference type="NCBI Taxonomy" id="587636"/>
    <lineage>
        <taxon>Bacteria</taxon>
        <taxon>Bacillati</taxon>
        <taxon>Actinomycetota</taxon>
        <taxon>Actinomycetes</taxon>
        <taxon>Micrococcales</taxon>
        <taxon>Intrasporangiaceae</taxon>
        <taxon>Pedococcus</taxon>
    </lineage>
</organism>
<dbReference type="InterPro" id="IPR002938">
    <property type="entry name" value="FAD-bd"/>
</dbReference>
<keyword evidence="4" id="KW-1185">Reference proteome</keyword>
<dbReference type="PRINTS" id="PR00420">
    <property type="entry name" value="RNGMNOXGNASE"/>
</dbReference>
<dbReference type="GO" id="GO:0019622">
    <property type="term" value="P:3-(3-hydroxy)phenylpropionate catabolic process"/>
    <property type="evidence" value="ECO:0007669"/>
    <property type="project" value="TreeGrafter"/>
</dbReference>
<accession>A0A1H9QIV4</accession>
<dbReference type="EMBL" id="FOHB01000001">
    <property type="protein sequence ID" value="SER60370.1"/>
    <property type="molecule type" value="Genomic_DNA"/>
</dbReference>
<dbReference type="Proteomes" id="UP000199019">
    <property type="component" value="Unassembled WGS sequence"/>
</dbReference>
<dbReference type="Gene3D" id="3.30.70.2450">
    <property type="match status" value="1"/>
</dbReference>
<evidence type="ECO:0000313" key="3">
    <source>
        <dbReference type="EMBL" id="SER60370.1"/>
    </source>
</evidence>
<dbReference type="InterPro" id="IPR050631">
    <property type="entry name" value="PheA/TfdB_FAD_monoxygenase"/>
</dbReference>
<reference evidence="4" key="1">
    <citation type="submission" date="2016-10" db="EMBL/GenBank/DDBJ databases">
        <authorList>
            <person name="Varghese N."/>
            <person name="Submissions S."/>
        </authorList>
    </citation>
    <scope>NUCLEOTIDE SEQUENCE [LARGE SCALE GENOMIC DNA]</scope>
    <source>
        <strain evidence="4">CGMCC 1.6963</strain>
    </source>
</reference>
<dbReference type="NCBIfam" id="NF006002">
    <property type="entry name" value="PRK08132.1"/>
    <property type="match status" value="1"/>
</dbReference>
<gene>
    <name evidence="3" type="ORF">SAMN05216199_0642</name>
</gene>
<dbReference type="GO" id="GO:0008688">
    <property type="term" value="F:3-(3-hydroxyphenyl)propionate hydroxylase activity"/>
    <property type="evidence" value="ECO:0007669"/>
    <property type="project" value="TreeGrafter"/>
</dbReference>
<sequence length="630" mass="67394">MKTSPYYQPHPYAPSSFDSLPADAPALPVVVVGAGPVGMAVALGLAQRGIRVTVLEAATQVSFGSRAICISRHTLEVADRLGVGEHLSDLVLPWQGGRSFYRDAEVLHFLMKHDEHDVRGPMVNVSQSEFEQVMADALEAHPLVTLHWGAAVTGLTQQDDEATVTVDTCDGPRTLRARWVVAADGGRSAVRELVGVGLQGTSYEGRYVIADIHWVSELPAERMVWFDPPSNPGSTVIMHRQPSDIWRIDYQLDPSEDAEVETREERIRARIASHLAWLGDDRPWTLEWHGFYKAHALALDSFVHDRVLFAGDAAHLVPIFGVRGLNSGMEDAETLTWMLSAVLSAGADRSLLQTYSAERHDAWRQNVANAGKSTLIMTPGSHGHRTTRDALLALATVRPEFSHLINPRQSSATHARRSALTVATTEALTTGLLPGDPVEDRRVVLADGKESSLGELRGTGFAVLGVELDPVSVEAASRLRDALASAFAPEDATMALVCREPATAAYVTVVDDGDGAVAAAWGAQPGDVLVVRPDGLLLARGRVDELAGLPQRVLAGGGVVESEAGPADAVVAVPADEARRESAWLALSDGINAVPSDDREGFLARLALLLADGVSTDDFAQAVTTAASVR</sequence>
<evidence type="ECO:0000313" key="4">
    <source>
        <dbReference type="Proteomes" id="UP000199019"/>
    </source>
</evidence>
<protein>
    <submittedName>
        <fullName evidence="3">3-(3-hydroxy-phenyl)propionate hydroxylase</fullName>
    </submittedName>
</protein>
<proteinExistence type="predicted"/>
<dbReference type="PANTHER" id="PTHR43476">
    <property type="entry name" value="3-(3-HYDROXY-PHENYL)PROPIONATE/3-HYDROXYCINNAMIC ACID HYDROXYLASE"/>
    <property type="match status" value="1"/>
</dbReference>
<dbReference type="OrthoDB" id="4246007at2"/>
<dbReference type="Gene3D" id="3.50.50.60">
    <property type="entry name" value="FAD/NAD(P)-binding domain"/>
    <property type="match status" value="1"/>
</dbReference>
<evidence type="ECO:0000256" key="1">
    <source>
        <dbReference type="ARBA" id="ARBA00023002"/>
    </source>
</evidence>
<dbReference type="SUPFAM" id="SSF51905">
    <property type="entry name" value="FAD/NAD(P)-binding domain"/>
    <property type="match status" value="1"/>
</dbReference>
<dbReference type="GO" id="GO:0071949">
    <property type="term" value="F:FAD binding"/>
    <property type="evidence" value="ECO:0007669"/>
    <property type="project" value="InterPro"/>
</dbReference>
<dbReference type="RefSeq" id="WP_091755278.1">
    <property type="nucleotide sequence ID" value="NZ_FOHB01000001.1"/>
</dbReference>
<keyword evidence="1" id="KW-0560">Oxidoreductase</keyword>
<feature type="domain" description="FAD-binding" evidence="2">
    <location>
        <begin position="28"/>
        <end position="369"/>
    </location>
</feature>
<dbReference type="Pfam" id="PF01494">
    <property type="entry name" value="FAD_binding_3"/>
    <property type="match status" value="1"/>
</dbReference>
<dbReference type="AlphaFoldDB" id="A0A1H9QIV4"/>